<protein>
    <submittedName>
        <fullName evidence="17">Uncharacterized protein</fullName>
    </submittedName>
</protein>
<organism evidence="17 18">
    <name type="scientific">Hymenochirus boettgeri</name>
    <name type="common">Congo dwarf clawed frog</name>
    <dbReference type="NCBI Taxonomy" id="247094"/>
    <lineage>
        <taxon>Eukaryota</taxon>
        <taxon>Metazoa</taxon>
        <taxon>Chordata</taxon>
        <taxon>Craniata</taxon>
        <taxon>Vertebrata</taxon>
        <taxon>Euteleostomi</taxon>
        <taxon>Amphibia</taxon>
        <taxon>Batrachia</taxon>
        <taxon>Anura</taxon>
        <taxon>Pipoidea</taxon>
        <taxon>Pipidae</taxon>
        <taxon>Pipinae</taxon>
        <taxon>Hymenochirus</taxon>
    </lineage>
</organism>
<feature type="region of interest" description="Actin-binding" evidence="12">
    <location>
        <begin position="50"/>
        <end position="72"/>
    </location>
</feature>
<dbReference type="PROSITE" id="PS51456">
    <property type="entry name" value="MYOSIN_MOTOR"/>
    <property type="match status" value="1"/>
</dbReference>
<keyword evidence="12" id="KW-0009">Actin-binding</keyword>
<evidence type="ECO:0000256" key="5">
    <source>
        <dbReference type="ARBA" id="ARBA00022741"/>
    </source>
</evidence>
<gene>
    <name evidence="17" type="ORF">GDO86_019207</name>
</gene>
<dbReference type="InterPro" id="IPR052409">
    <property type="entry name" value="Myosin-III_kinase_activity"/>
</dbReference>
<dbReference type="GO" id="GO:0016459">
    <property type="term" value="C:myosin complex"/>
    <property type="evidence" value="ECO:0007669"/>
    <property type="project" value="UniProtKB-KW"/>
</dbReference>
<keyword evidence="4" id="KW-0677">Repeat</keyword>
<evidence type="ECO:0000256" key="12">
    <source>
        <dbReference type="PROSITE-ProRule" id="PRU00782"/>
    </source>
</evidence>
<comment type="caution">
    <text evidence="12">Lacks conserved residue(s) required for the propagation of feature annotation.</text>
</comment>
<feature type="compositionally biased region" description="Basic and acidic residues" evidence="13">
    <location>
        <begin position="207"/>
        <end position="244"/>
    </location>
</feature>
<feature type="domain" description="Myosin motor" evidence="16">
    <location>
        <begin position="1"/>
        <end position="168"/>
    </location>
</feature>
<dbReference type="GO" id="GO:0042995">
    <property type="term" value="C:cell projection"/>
    <property type="evidence" value="ECO:0007669"/>
    <property type="project" value="UniProtKB-SubCell"/>
</dbReference>
<evidence type="ECO:0000256" key="10">
    <source>
        <dbReference type="ARBA" id="ARBA00023273"/>
    </source>
</evidence>
<feature type="chain" id="PRO_5035720137" evidence="14">
    <location>
        <begin position="20"/>
        <end position="397"/>
    </location>
</feature>
<evidence type="ECO:0000259" key="16">
    <source>
        <dbReference type="PROSITE" id="PS51456"/>
    </source>
</evidence>
<keyword evidence="9" id="KW-0206">Cytoskeleton</keyword>
<feature type="non-terminal residue" evidence="17">
    <location>
        <position position="397"/>
    </location>
</feature>
<evidence type="ECO:0000256" key="1">
    <source>
        <dbReference type="ARBA" id="ARBA00004245"/>
    </source>
</evidence>
<accession>A0A8T2IE27</accession>
<feature type="signal peptide" evidence="14">
    <location>
        <begin position="1"/>
        <end position="19"/>
    </location>
</feature>
<evidence type="ECO:0000256" key="7">
    <source>
        <dbReference type="ARBA" id="ARBA00023123"/>
    </source>
</evidence>
<proteinExistence type="inferred from homology"/>
<evidence type="ECO:0000259" key="15">
    <source>
        <dbReference type="PROSITE" id="PS50001"/>
    </source>
</evidence>
<keyword evidence="6" id="KW-0067">ATP-binding</keyword>
<keyword evidence="7 12" id="KW-0518">Myosin</keyword>
<dbReference type="GO" id="GO:0003779">
    <property type="term" value="F:actin binding"/>
    <property type="evidence" value="ECO:0007669"/>
    <property type="project" value="UniProtKB-KW"/>
</dbReference>
<dbReference type="InterPro" id="IPR036860">
    <property type="entry name" value="SH2_dom_sf"/>
</dbReference>
<dbReference type="InterPro" id="IPR000980">
    <property type="entry name" value="SH2"/>
</dbReference>
<evidence type="ECO:0000256" key="13">
    <source>
        <dbReference type="SAM" id="MobiDB-lite"/>
    </source>
</evidence>
<dbReference type="InterPro" id="IPR036961">
    <property type="entry name" value="Kinesin_motor_dom_sf"/>
</dbReference>
<sequence>TFTINLLLFFTATISRTGTLTPNQRAKVQESHGKGPSRKISVGAQFRHSLSVLMEKMYAAEPHFIRCIKPNIQKEPNVLETETVLNQLRYNGLMETLRIRRDGFAWRPSFHDFVGRFGIILLMSNVEPNRESCLRILDKVPLTDWYCGKSRLFFKYWHQDQMAQCVLKLNKASIVFQKCYKSIICRRKYRDMLQELKEQKRLQDLQEQRAREEEEHRAREEEEQRAREEEEQRALKRLQEEINHRISTPPVPAPRKRPSNIRPCSMPQPPVPRPRSRILELSPFDNPKVSVGGTSCTSIEGDERETKKMQRRKTLVWFKETQASKVLSDGTFPLWLHGMISRRDTENLLSDKEPGDFLIRISQTRAGYILSYKSLLRILFLSPRDWMVDRGRPSSEW</sequence>
<keyword evidence="5" id="KW-0547">Nucleotide-binding</keyword>
<evidence type="ECO:0000256" key="9">
    <source>
        <dbReference type="ARBA" id="ARBA00023212"/>
    </source>
</evidence>
<dbReference type="Proteomes" id="UP000812440">
    <property type="component" value="Unassembled WGS sequence"/>
</dbReference>
<dbReference type="GO" id="GO:0000146">
    <property type="term" value="F:microfilament motor activity"/>
    <property type="evidence" value="ECO:0007669"/>
    <property type="project" value="TreeGrafter"/>
</dbReference>
<keyword evidence="14" id="KW-0732">Signal</keyword>
<keyword evidence="3" id="KW-0963">Cytoplasm</keyword>
<dbReference type="GO" id="GO:0005524">
    <property type="term" value="F:ATP binding"/>
    <property type="evidence" value="ECO:0007669"/>
    <property type="project" value="UniProtKB-KW"/>
</dbReference>
<keyword evidence="8" id="KW-0505">Motor protein</keyword>
<dbReference type="Pfam" id="PF00063">
    <property type="entry name" value="Myosin_head"/>
    <property type="match status" value="1"/>
</dbReference>
<dbReference type="GO" id="GO:0030832">
    <property type="term" value="P:regulation of actin filament length"/>
    <property type="evidence" value="ECO:0007669"/>
    <property type="project" value="TreeGrafter"/>
</dbReference>
<dbReference type="InterPro" id="IPR001609">
    <property type="entry name" value="Myosin_head_motor_dom-like"/>
</dbReference>
<dbReference type="Gene3D" id="3.40.850.10">
    <property type="entry name" value="Kinesin motor domain"/>
    <property type="match status" value="1"/>
</dbReference>
<comment type="caution">
    <text evidence="17">The sequence shown here is derived from an EMBL/GenBank/DDBJ whole genome shotgun (WGS) entry which is preliminary data.</text>
</comment>
<comment type="subcellular location">
    <subcellularLocation>
        <location evidence="2">Cell projection</location>
    </subcellularLocation>
    <subcellularLocation>
        <location evidence="1">Cytoplasm</location>
        <location evidence="1">Cytoskeleton</location>
    </subcellularLocation>
</comment>
<dbReference type="Gene3D" id="1.20.5.4820">
    <property type="match status" value="1"/>
</dbReference>
<dbReference type="Gene3D" id="3.30.505.10">
    <property type="entry name" value="SH2 domain"/>
    <property type="match status" value="1"/>
</dbReference>
<evidence type="ECO:0000256" key="8">
    <source>
        <dbReference type="ARBA" id="ARBA00023175"/>
    </source>
</evidence>
<evidence type="ECO:0000256" key="2">
    <source>
        <dbReference type="ARBA" id="ARBA00004316"/>
    </source>
</evidence>
<evidence type="ECO:0000313" key="17">
    <source>
        <dbReference type="EMBL" id="KAG8431235.1"/>
    </source>
</evidence>
<dbReference type="PROSITE" id="PS50096">
    <property type="entry name" value="IQ"/>
    <property type="match status" value="1"/>
</dbReference>
<evidence type="ECO:0000313" key="18">
    <source>
        <dbReference type="Proteomes" id="UP000812440"/>
    </source>
</evidence>
<dbReference type="PROSITE" id="PS50001">
    <property type="entry name" value="SH2"/>
    <property type="match status" value="1"/>
</dbReference>
<keyword evidence="10" id="KW-0966">Cell projection</keyword>
<dbReference type="OrthoDB" id="6108017at2759"/>
<feature type="domain" description="SH2" evidence="15">
    <location>
        <begin position="335"/>
        <end position="397"/>
    </location>
</feature>
<keyword evidence="11" id="KW-0727">SH2 domain</keyword>
<dbReference type="SUPFAM" id="SSF55550">
    <property type="entry name" value="SH2 domain"/>
    <property type="match status" value="1"/>
</dbReference>
<evidence type="ECO:0000256" key="4">
    <source>
        <dbReference type="ARBA" id="ARBA00022737"/>
    </source>
</evidence>
<evidence type="ECO:0000256" key="14">
    <source>
        <dbReference type="SAM" id="SignalP"/>
    </source>
</evidence>
<dbReference type="GO" id="GO:0004674">
    <property type="term" value="F:protein serine/threonine kinase activity"/>
    <property type="evidence" value="ECO:0007669"/>
    <property type="project" value="TreeGrafter"/>
</dbReference>
<dbReference type="SUPFAM" id="SSF52540">
    <property type="entry name" value="P-loop containing nucleoside triphosphate hydrolases"/>
    <property type="match status" value="1"/>
</dbReference>
<dbReference type="PANTHER" id="PTHR46256:SF5">
    <property type="entry name" value="MYOSIN-IIIB-LIKE"/>
    <property type="match status" value="1"/>
</dbReference>
<dbReference type="EMBL" id="JAACNH010000287">
    <property type="protein sequence ID" value="KAG8431235.1"/>
    <property type="molecule type" value="Genomic_DNA"/>
</dbReference>
<dbReference type="InterPro" id="IPR027417">
    <property type="entry name" value="P-loop_NTPase"/>
</dbReference>
<dbReference type="PANTHER" id="PTHR46256">
    <property type="entry name" value="AGAP011099-PA"/>
    <property type="match status" value="1"/>
</dbReference>
<evidence type="ECO:0000256" key="6">
    <source>
        <dbReference type="ARBA" id="ARBA00022840"/>
    </source>
</evidence>
<dbReference type="AlphaFoldDB" id="A0A8T2IE27"/>
<comment type="similarity">
    <text evidence="12">Belongs to the TRAFAC class myosin-kinesin ATPase superfamily. Myosin family.</text>
</comment>
<reference evidence="17" key="1">
    <citation type="thesis" date="2020" institute="ProQuest LLC" country="789 East Eisenhower Parkway, Ann Arbor, MI, USA">
        <title>Comparative Genomics and Chromosome Evolution.</title>
        <authorList>
            <person name="Mudd A.B."/>
        </authorList>
    </citation>
    <scope>NUCLEOTIDE SEQUENCE</scope>
    <source>
        <strain evidence="17">Female2</strain>
        <tissue evidence="17">Blood</tissue>
    </source>
</reference>
<feature type="region of interest" description="Disordered" evidence="13">
    <location>
        <begin position="207"/>
        <end position="275"/>
    </location>
</feature>
<dbReference type="Pfam" id="PF00017">
    <property type="entry name" value="SH2"/>
    <property type="match status" value="1"/>
</dbReference>
<name>A0A8T2IE27_9PIPI</name>
<keyword evidence="18" id="KW-1185">Reference proteome</keyword>
<evidence type="ECO:0000256" key="11">
    <source>
        <dbReference type="PROSITE-ProRule" id="PRU00191"/>
    </source>
</evidence>
<evidence type="ECO:0000256" key="3">
    <source>
        <dbReference type="ARBA" id="ARBA00022490"/>
    </source>
</evidence>